<organism evidence="3 4">
    <name type="scientific">Parafrankia irregularis</name>
    <dbReference type="NCBI Taxonomy" id="795642"/>
    <lineage>
        <taxon>Bacteria</taxon>
        <taxon>Bacillati</taxon>
        <taxon>Actinomycetota</taxon>
        <taxon>Actinomycetes</taxon>
        <taxon>Frankiales</taxon>
        <taxon>Frankiaceae</taxon>
        <taxon>Parafrankia</taxon>
    </lineage>
</organism>
<keyword evidence="2" id="KW-0472">Membrane</keyword>
<feature type="compositionally biased region" description="Low complexity" evidence="1">
    <location>
        <begin position="626"/>
        <end position="649"/>
    </location>
</feature>
<feature type="region of interest" description="Disordered" evidence="1">
    <location>
        <begin position="478"/>
        <end position="572"/>
    </location>
</feature>
<keyword evidence="2" id="KW-1133">Transmembrane helix</keyword>
<dbReference type="Proteomes" id="UP000198802">
    <property type="component" value="Unassembled WGS sequence"/>
</dbReference>
<feature type="transmembrane region" description="Helical" evidence="2">
    <location>
        <begin position="231"/>
        <end position="252"/>
    </location>
</feature>
<feature type="region of interest" description="Disordered" evidence="1">
    <location>
        <begin position="614"/>
        <end position="748"/>
    </location>
</feature>
<gene>
    <name evidence="3" type="ORF">Ga0074812_14536</name>
</gene>
<keyword evidence="2" id="KW-0812">Transmembrane</keyword>
<feature type="region of interest" description="Disordered" evidence="1">
    <location>
        <begin position="1"/>
        <end position="22"/>
    </location>
</feature>
<feature type="transmembrane region" description="Helical" evidence="2">
    <location>
        <begin position="264"/>
        <end position="282"/>
    </location>
</feature>
<accession>A0A0S4R1Q9</accession>
<dbReference type="AlphaFoldDB" id="A0A0S4R1Q9"/>
<dbReference type="EMBL" id="FAOZ01000045">
    <property type="protein sequence ID" value="CUU60714.1"/>
    <property type="molecule type" value="Genomic_DNA"/>
</dbReference>
<dbReference type="PANTHER" id="PTHR24216">
    <property type="entry name" value="PAXILLIN-RELATED"/>
    <property type="match status" value="1"/>
</dbReference>
<feature type="compositionally biased region" description="Gly residues" evidence="1">
    <location>
        <begin position="493"/>
        <end position="520"/>
    </location>
</feature>
<feature type="compositionally biased region" description="Pro residues" evidence="1">
    <location>
        <begin position="80"/>
        <end position="98"/>
    </location>
</feature>
<feature type="transmembrane region" description="Helical" evidence="2">
    <location>
        <begin position="422"/>
        <end position="443"/>
    </location>
</feature>
<evidence type="ECO:0000256" key="1">
    <source>
        <dbReference type="SAM" id="MobiDB-lite"/>
    </source>
</evidence>
<dbReference type="PRINTS" id="PR01217">
    <property type="entry name" value="PRICHEXTENSN"/>
</dbReference>
<evidence type="ECO:0000313" key="4">
    <source>
        <dbReference type="Proteomes" id="UP000198802"/>
    </source>
</evidence>
<feature type="compositionally biased region" description="Gly residues" evidence="1">
    <location>
        <begin position="478"/>
        <end position="487"/>
    </location>
</feature>
<feature type="transmembrane region" description="Helical" evidence="2">
    <location>
        <begin position="329"/>
        <end position="351"/>
    </location>
</feature>
<evidence type="ECO:0000256" key="2">
    <source>
        <dbReference type="SAM" id="Phobius"/>
    </source>
</evidence>
<protein>
    <recommendedName>
        <fullName evidence="5">TrbL/VirB6 plasmid conjugal transfer protein</fullName>
    </recommendedName>
</protein>
<evidence type="ECO:0008006" key="5">
    <source>
        <dbReference type="Google" id="ProtNLM"/>
    </source>
</evidence>
<feature type="region of interest" description="Disordered" evidence="1">
    <location>
        <begin position="63"/>
        <end position="174"/>
    </location>
</feature>
<feature type="transmembrane region" description="Helical" evidence="2">
    <location>
        <begin position="39"/>
        <end position="60"/>
    </location>
</feature>
<keyword evidence="4" id="KW-1185">Reference proteome</keyword>
<sequence length="748" mass="77191">MIAASCRRVQSSGTPGMPPAQTRRQLGFSRLRDCGWGRGALLVGTAAFALLLVVVLPAVASAAPAPPVPATAPSTDTPTPAGPTPNAQPGPSPVPPGREAPSTPAPSGGGVTAAPDTPDTPPDDTVTDSGVGGPAEPCPADDPDCSTAPEVPPPPTPTPQTTPAAPETSGDGGGGIVGWITDAINGAITAFFRALVTAALNPLLDLLGRTLLTTPEPSELPAIGELWSTSWAISVTAYGTLIMFGGITVMALGTVQSRISIKEVLPRIPIGFLAAGLSQFLATKAIQIANVLPGAILSDGLDPDAAAEQLKTIILAAIVPTPGGVGKSIFVIFLGLFLAGSVVALLCTYIARVVIEVALIGAAPLALAGHGHPLTEKMAFWWWRAFFGCLGIQIAQTFVLIASFKVFFTPGGFTMFGPTPDGVVNLLAAITLIYFLFKIPFWLMPRIGHGGSGILGRVVRAYVMGRALGMLGGRFGRGGAGRAGGRTGRGRGGRGSGGRGGGGRGRPRRGGPGGGRGGGSPSPYQHVGATATGQLMLPLTQVPRVRRPGTARGVPRPARPARPAGPVGRARPRHRQLTIPFGQAVAPGGRYLPHGGGAWAARDGQLLLPFEVDQPRSPTAAPQPMRRPASARAGAGRSGPGRPASSRPAPSRPAPPRALQPELPFDPYRGIRPDRTGQYALPLEGLHRTPRPARPAPAPPTSRPSSPPRPVPPRPVPPRPVPPRYRQQMLPHMPRRPRPPRNGSDQPR</sequence>
<feature type="compositionally biased region" description="Pro residues" evidence="1">
    <location>
        <begin position="150"/>
        <end position="160"/>
    </location>
</feature>
<feature type="compositionally biased region" description="Low complexity" evidence="1">
    <location>
        <begin position="550"/>
        <end position="569"/>
    </location>
</feature>
<name>A0A0S4R1Q9_9ACTN</name>
<evidence type="ECO:0000313" key="3">
    <source>
        <dbReference type="EMBL" id="CUU60714.1"/>
    </source>
</evidence>
<reference evidence="4" key="1">
    <citation type="submission" date="2015-11" db="EMBL/GenBank/DDBJ databases">
        <authorList>
            <person name="Varghese N."/>
        </authorList>
    </citation>
    <scope>NUCLEOTIDE SEQUENCE [LARGE SCALE GENOMIC DNA]</scope>
    <source>
        <strain evidence="4">DSM 45899</strain>
    </source>
</reference>
<feature type="compositionally biased region" description="Pro residues" evidence="1">
    <location>
        <begin position="692"/>
        <end position="723"/>
    </location>
</feature>
<feature type="transmembrane region" description="Helical" evidence="2">
    <location>
        <begin position="381"/>
        <end position="402"/>
    </location>
</feature>
<proteinExistence type="predicted"/>